<organism evidence="1 2">
    <name type="scientific">Candidatus Nanoclepta minutus</name>
    <dbReference type="NCBI Taxonomy" id="1940235"/>
    <lineage>
        <taxon>Archaea</taxon>
        <taxon>Nanobdellota</taxon>
        <taxon>Candidatus Nanoclepta</taxon>
    </lineage>
</organism>
<dbReference type="Proteomes" id="UP000266622">
    <property type="component" value="Unassembled WGS sequence"/>
</dbReference>
<reference evidence="1 2" key="1">
    <citation type="journal article" date="2018" name="Syst. Appl. Microbiol.">
        <title>A new symbiotic nanoarchaeote (Candidatus Nanoclepta minutus) and its host (Zestosphaera tikiterensis gen. nov., sp. nov.) from a New Zealand hot spring.</title>
        <authorList>
            <person name="St John E."/>
            <person name="Liu Y."/>
            <person name="Podar M."/>
            <person name="Stott M.B."/>
            <person name="Meneghin J."/>
            <person name="Chen Z."/>
            <person name="Lagutin K."/>
            <person name="Mitchell K."/>
            <person name="Reysenbach A.L."/>
        </authorList>
    </citation>
    <scope>NUCLEOTIDE SEQUENCE [LARGE SCALE GENOMIC DNA]</scope>
    <source>
        <strain evidence="1">NZ3</strain>
    </source>
</reference>
<dbReference type="Gene3D" id="3.40.50.1000">
    <property type="entry name" value="HAD superfamily/HAD-like"/>
    <property type="match status" value="1"/>
</dbReference>
<dbReference type="InterPro" id="IPR041492">
    <property type="entry name" value="HAD_2"/>
</dbReference>
<dbReference type="EMBL" id="MWMI01000002">
    <property type="protein sequence ID" value="RIB35443.1"/>
    <property type="molecule type" value="Genomic_DNA"/>
</dbReference>
<dbReference type="InterPro" id="IPR036412">
    <property type="entry name" value="HAD-like_sf"/>
</dbReference>
<protein>
    <recommendedName>
        <fullName evidence="3">FCP1 homology domain-containing protein</fullName>
    </recommendedName>
</protein>
<gene>
    <name evidence="1" type="ORF">BXU00_01615</name>
</gene>
<dbReference type="InterPro" id="IPR023214">
    <property type="entry name" value="HAD_sf"/>
</dbReference>
<dbReference type="AlphaFoldDB" id="A0A397WQU5"/>
<dbReference type="Pfam" id="PF13419">
    <property type="entry name" value="HAD_2"/>
    <property type="match status" value="1"/>
</dbReference>
<evidence type="ECO:0008006" key="3">
    <source>
        <dbReference type="Google" id="ProtNLM"/>
    </source>
</evidence>
<dbReference type="Gene3D" id="1.10.150.520">
    <property type="match status" value="1"/>
</dbReference>
<accession>A0A397WQU5</accession>
<evidence type="ECO:0000313" key="2">
    <source>
        <dbReference type="Proteomes" id="UP000266622"/>
    </source>
</evidence>
<dbReference type="SUPFAM" id="SSF56784">
    <property type="entry name" value="HAD-like"/>
    <property type="match status" value="1"/>
</dbReference>
<comment type="caution">
    <text evidence="1">The sequence shown here is derived from an EMBL/GenBank/DDBJ whole genome shotgun (WGS) entry which is preliminary data.</text>
</comment>
<name>A0A397WQU5_9ARCH</name>
<proteinExistence type="predicted"/>
<sequence length="210" mass="25276">MIAIDFDGTLVDSYTIIPIIYKKFQEDYKLPEGFVDAMLCFEDIWDFFGIFERKRWIKYVFKDGESLWEDYWKIREENQVMLPGTIEFLKSVKKEYNLYLVSSVDDTEDIKIRRIKSSGLQVYFKDIIIYGTEDFPTILDAIKYLMEEEKKLIYIDDKNTNISKLLDLKNIKLIKRIFYPPFPFKLAWRYPNVEVEYITNLLEILPYLNV</sequence>
<evidence type="ECO:0000313" key="1">
    <source>
        <dbReference type="EMBL" id="RIB35443.1"/>
    </source>
</evidence>